<dbReference type="Gene3D" id="3.40.50.1820">
    <property type="entry name" value="alpha/beta hydrolase"/>
    <property type="match status" value="1"/>
</dbReference>
<dbReference type="InterPro" id="IPR000639">
    <property type="entry name" value="Epox_hydrolase-like"/>
</dbReference>
<evidence type="ECO:0000313" key="5">
    <source>
        <dbReference type="EMBL" id="TVY17384.1"/>
    </source>
</evidence>
<dbReference type="OrthoDB" id="7130006at2759"/>
<evidence type="ECO:0000256" key="2">
    <source>
        <dbReference type="ARBA" id="ARBA00022797"/>
    </source>
</evidence>
<dbReference type="PANTHER" id="PTHR21661:SF35">
    <property type="entry name" value="EPOXIDE HYDROLASE"/>
    <property type="match status" value="1"/>
</dbReference>
<comment type="similarity">
    <text evidence="1">Belongs to the peptidase S33 family.</text>
</comment>
<evidence type="ECO:0000256" key="1">
    <source>
        <dbReference type="ARBA" id="ARBA00010088"/>
    </source>
</evidence>
<proteinExistence type="inferred from homology"/>
<organism evidence="5 6">
    <name type="scientific">Lachnellula arida</name>
    <dbReference type="NCBI Taxonomy" id="1316785"/>
    <lineage>
        <taxon>Eukaryota</taxon>
        <taxon>Fungi</taxon>
        <taxon>Dikarya</taxon>
        <taxon>Ascomycota</taxon>
        <taxon>Pezizomycotina</taxon>
        <taxon>Leotiomycetes</taxon>
        <taxon>Helotiales</taxon>
        <taxon>Lachnaceae</taxon>
        <taxon>Lachnellula</taxon>
    </lineage>
</organism>
<protein>
    <submittedName>
        <fullName evidence="5">Putative epoxide hydrolase</fullName>
    </submittedName>
</protein>
<dbReference type="InterPro" id="IPR029058">
    <property type="entry name" value="AB_hydrolase_fold"/>
</dbReference>
<dbReference type="Pfam" id="PF06441">
    <property type="entry name" value="EHN"/>
    <property type="match status" value="1"/>
</dbReference>
<dbReference type="Proteomes" id="UP000469559">
    <property type="component" value="Unassembled WGS sequence"/>
</dbReference>
<keyword evidence="2" id="KW-0058">Aromatic hydrocarbons catabolism</keyword>
<feature type="domain" description="Epoxide hydrolase N-terminal" evidence="4">
    <location>
        <begin position="4"/>
        <end position="112"/>
    </location>
</feature>
<evidence type="ECO:0000313" key="6">
    <source>
        <dbReference type="Proteomes" id="UP000469559"/>
    </source>
</evidence>
<comment type="caution">
    <text evidence="5">The sequence shown here is derived from an EMBL/GenBank/DDBJ whole genome shotgun (WGS) entry which is preliminary data.</text>
</comment>
<dbReference type="SUPFAM" id="SSF53474">
    <property type="entry name" value="alpha/beta-Hydrolases"/>
    <property type="match status" value="1"/>
</dbReference>
<dbReference type="AlphaFoldDB" id="A0A8T9BBH4"/>
<dbReference type="PIRSF" id="PIRSF001112">
    <property type="entry name" value="Epoxide_hydrolase"/>
    <property type="match status" value="1"/>
</dbReference>
<dbReference type="InterPro" id="IPR016292">
    <property type="entry name" value="Epoxide_hydrolase"/>
</dbReference>
<reference evidence="5 6" key="1">
    <citation type="submission" date="2018-05" db="EMBL/GenBank/DDBJ databases">
        <title>Whole genome sequencing for identification of molecular markers to develop diagnostic detection tools for the regulated plant pathogen Lachnellula willkommii.</title>
        <authorList>
            <person name="Giroux E."/>
            <person name="Bilodeau G."/>
        </authorList>
    </citation>
    <scope>NUCLEOTIDE SEQUENCE [LARGE SCALE GENOMIC DNA]</scope>
    <source>
        <strain evidence="5 6">CBS 203.66</strain>
    </source>
</reference>
<sequence length="434" mass="49197">MAPEPYNISVPQEKIDKLKTKLSLADFPDELEASEWDLGVPLADMKRLTKAWEKWDWRQAEERLNKVPQFHTGIKVDGFDELDIHFVWQKSPVKNAIPLLFVHGWPGSFLEVLHILPLLSSPDGPAFHIVAPSLPNYGFSSGVKTRGFAARQYAETCHKLMQSLGYNDYVTQGGDWGFYITRTIGYLYPDHCKASHINMMRAEAPSFSSHPILALQHQLTPYTAKEKEGFARTGWFAQEGRGYFLEQSTKPQTLAYAFNDSPVALLAWLYEKLHDWTDSYPWTDDELFTWVSVYAFSRAGPGAAHRIYYEIMHPGKDAVARPQLESYIPRVKLGLGEFLLFSLGAFYGNYMIDLWLMLDIVAYNPKELSVLPKSWCRTMGPIVFESENDSGGHFYATEKPEYLARDLRKMFGKGGGAYGVVEGKNGYDSTGANL</sequence>
<dbReference type="PRINTS" id="PR00412">
    <property type="entry name" value="EPOXHYDRLASE"/>
</dbReference>
<evidence type="ECO:0000256" key="3">
    <source>
        <dbReference type="ARBA" id="ARBA00022801"/>
    </source>
</evidence>
<name>A0A8T9BBH4_9HELO</name>
<dbReference type="EMBL" id="QGMF01000261">
    <property type="protein sequence ID" value="TVY17384.1"/>
    <property type="molecule type" value="Genomic_DNA"/>
</dbReference>
<accession>A0A8T9BBH4</accession>
<dbReference type="PANTHER" id="PTHR21661">
    <property type="entry name" value="EPOXIDE HYDROLASE 1-RELATED"/>
    <property type="match status" value="1"/>
</dbReference>
<dbReference type="GO" id="GO:0097176">
    <property type="term" value="P:epoxide metabolic process"/>
    <property type="evidence" value="ECO:0007669"/>
    <property type="project" value="TreeGrafter"/>
</dbReference>
<keyword evidence="6" id="KW-1185">Reference proteome</keyword>
<dbReference type="GO" id="GO:0004301">
    <property type="term" value="F:epoxide hydrolase activity"/>
    <property type="evidence" value="ECO:0007669"/>
    <property type="project" value="TreeGrafter"/>
</dbReference>
<gene>
    <name evidence="5" type="ORF">LARI1_G004369</name>
</gene>
<evidence type="ECO:0000259" key="4">
    <source>
        <dbReference type="Pfam" id="PF06441"/>
    </source>
</evidence>
<keyword evidence="3 5" id="KW-0378">Hydrolase</keyword>
<dbReference type="InterPro" id="IPR010497">
    <property type="entry name" value="Epoxide_hydro_N"/>
</dbReference>